<keyword evidence="2" id="KW-1185">Reference proteome</keyword>
<name>A0AAE1M2T4_9HYPO</name>
<dbReference type="GeneID" id="87916695"/>
<dbReference type="AlphaFoldDB" id="A0AAE1M2T4"/>
<sequence length="259" mass="29437">MSKSDMNDLPQEVVLENACLFQPGADATAQTDARPSLMGSILEVKPSKRKSPMVEGAYYSEAIALLRSLPKATHLVWSDLEFDLIESTTSRRSKSALYQKLEKACAEEDMDWKEFDFIKTACQHRPKMIEVGDAAVLLYKLMGVRGRDQPFQTTEYLYSEGLTKDEESAGSIFLFLGLLKFVQGFMCEDPSFWYTKLRSKCRQMENLLEKNRGAPKMRRFMELWDKTAGNGNEDDCDEIGDKAESSSQKRCRIKTEGSK</sequence>
<dbReference type="Proteomes" id="UP001273209">
    <property type="component" value="Unassembled WGS sequence"/>
</dbReference>
<protein>
    <submittedName>
        <fullName evidence="1">Uncharacterized protein</fullName>
    </submittedName>
</protein>
<gene>
    <name evidence="1" type="ORF">Triagg1_2592</name>
</gene>
<organism evidence="1 2">
    <name type="scientific">Trichoderma aggressivum f. europaeum</name>
    <dbReference type="NCBI Taxonomy" id="173218"/>
    <lineage>
        <taxon>Eukaryota</taxon>
        <taxon>Fungi</taxon>
        <taxon>Dikarya</taxon>
        <taxon>Ascomycota</taxon>
        <taxon>Pezizomycotina</taxon>
        <taxon>Sordariomycetes</taxon>
        <taxon>Hypocreomycetidae</taxon>
        <taxon>Hypocreales</taxon>
        <taxon>Hypocreaceae</taxon>
        <taxon>Trichoderma</taxon>
    </lineage>
</organism>
<comment type="caution">
    <text evidence="1">The sequence shown here is derived from an EMBL/GenBank/DDBJ whole genome shotgun (WGS) entry which is preliminary data.</text>
</comment>
<evidence type="ECO:0000313" key="2">
    <source>
        <dbReference type="Proteomes" id="UP001273209"/>
    </source>
</evidence>
<dbReference type="EMBL" id="JAWRVG010000007">
    <property type="protein sequence ID" value="KAK4081060.1"/>
    <property type="molecule type" value="Genomic_DNA"/>
</dbReference>
<reference evidence="1" key="1">
    <citation type="submission" date="2023-11" db="EMBL/GenBank/DDBJ databases">
        <title>The genome sequences of three competitors of mushroom-forming fungi.</title>
        <authorList>
            <person name="Beijen E."/>
            <person name="Ohm R.A."/>
        </authorList>
    </citation>
    <scope>NUCLEOTIDE SEQUENCE</scope>
    <source>
        <strain evidence="1">CBS 100526</strain>
    </source>
</reference>
<accession>A0AAE1M2T4</accession>
<proteinExistence type="predicted"/>
<evidence type="ECO:0000313" key="1">
    <source>
        <dbReference type="EMBL" id="KAK4081060.1"/>
    </source>
</evidence>
<dbReference type="RefSeq" id="XP_062758209.1">
    <property type="nucleotide sequence ID" value="XM_062896790.1"/>
</dbReference>